<proteinExistence type="predicted"/>
<dbReference type="eggNOG" id="KOG1947">
    <property type="taxonomic scope" value="Eukaryota"/>
</dbReference>
<name>A0A1S2YEL2_CICAR</name>
<gene>
    <name evidence="3" type="primary">LOC101502986</name>
</gene>
<dbReference type="PANTHER" id="PTHR38926">
    <property type="entry name" value="F-BOX DOMAIN CONTAINING PROTEIN, EXPRESSED"/>
    <property type="match status" value="1"/>
</dbReference>
<dbReference type="Gene3D" id="3.80.10.10">
    <property type="entry name" value="Ribonuclease Inhibitor"/>
    <property type="match status" value="1"/>
</dbReference>
<sequence length="256" mass="29518">MLCSCIMLSRSTKTTETTLSDLPRDAIASILHKLSGSMILTSARYVCSLWWNICKDPRMWHSIDMDIKHFSFARFDFVSLEKICRYSVDKSLGYLTRINIDYFGTDILLQYIAARAGQLRSIRLYKCEEISDKGLREFVMKFPQLEELDIAFTNISKESLEVIAKSCPLLKTLKYRSLVGEDIEENDEALIITNNMHELRHLETYGTMITNNGIIAILNGCPLLQYLDLRSGFHLDMSRGKFYGLAMRCYDWKEAS</sequence>
<organism evidence="2 3">
    <name type="scientific">Cicer arietinum</name>
    <name type="common">Chickpea</name>
    <name type="synonym">Garbanzo</name>
    <dbReference type="NCBI Taxonomy" id="3827"/>
    <lineage>
        <taxon>Eukaryota</taxon>
        <taxon>Viridiplantae</taxon>
        <taxon>Streptophyta</taxon>
        <taxon>Embryophyta</taxon>
        <taxon>Tracheophyta</taxon>
        <taxon>Spermatophyta</taxon>
        <taxon>Magnoliopsida</taxon>
        <taxon>eudicotyledons</taxon>
        <taxon>Gunneridae</taxon>
        <taxon>Pentapetalae</taxon>
        <taxon>rosids</taxon>
        <taxon>fabids</taxon>
        <taxon>Fabales</taxon>
        <taxon>Fabaceae</taxon>
        <taxon>Papilionoideae</taxon>
        <taxon>50 kb inversion clade</taxon>
        <taxon>NPAAA clade</taxon>
        <taxon>Hologalegina</taxon>
        <taxon>IRL clade</taxon>
        <taxon>Cicereae</taxon>
        <taxon>Cicer</taxon>
    </lineage>
</organism>
<dbReference type="AlphaFoldDB" id="A0A1S2YEL2"/>
<reference evidence="3" key="2">
    <citation type="submission" date="2025-08" db="UniProtKB">
        <authorList>
            <consortium name="RefSeq"/>
        </authorList>
    </citation>
    <scope>IDENTIFICATION</scope>
    <source>
        <tissue evidence="3">Etiolated seedlings</tissue>
    </source>
</reference>
<evidence type="ECO:0000313" key="3">
    <source>
        <dbReference type="RefSeq" id="XP_004503132.1"/>
    </source>
</evidence>
<dbReference type="SUPFAM" id="SSF52047">
    <property type="entry name" value="RNI-like"/>
    <property type="match status" value="1"/>
</dbReference>
<dbReference type="GeneID" id="101502986"/>
<protein>
    <submittedName>
        <fullName evidence="3">F-box protein SKIP19-like</fullName>
    </submittedName>
</protein>
<evidence type="ECO:0000313" key="2">
    <source>
        <dbReference type="Proteomes" id="UP000087171"/>
    </source>
</evidence>
<dbReference type="InterPro" id="IPR036047">
    <property type="entry name" value="F-box-like_dom_sf"/>
</dbReference>
<dbReference type="PaxDb" id="3827-XP_004503132.1"/>
<keyword evidence="2" id="KW-1185">Reference proteome</keyword>
<feature type="domain" description="F-box" evidence="1">
    <location>
        <begin position="16"/>
        <end position="63"/>
    </location>
</feature>
<dbReference type="InterPro" id="IPR032675">
    <property type="entry name" value="LRR_dom_sf"/>
</dbReference>
<dbReference type="SUPFAM" id="SSF81383">
    <property type="entry name" value="F-box domain"/>
    <property type="match status" value="1"/>
</dbReference>
<dbReference type="PROSITE" id="PS50181">
    <property type="entry name" value="FBOX"/>
    <property type="match status" value="1"/>
</dbReference>
<dbReference type="PANTHER" id="PTHR38926:SF2">
    <property type="entry name" value="F-BOX_LRR-REPEAT PROTEIN 21-RELATED"/>
    <property type="match status" value="1"/>
</dbReference>
<evidence type="ECO:0000259" key="1">
    <source>
        <dbReference type="PROSITE" id="PS50181"/>
    </source>
</evidence>
<dbReference type="InterPro" id="IPR001810">
    <property type="entry name" value="F-box_dom"/>
</dbReference>
<dbReference type="Pfam" id="PF12937">
    <property type="entry name" value="F-box-like"/>
    <property type="match status" value="1"/>
</dbReference>
<dbReference type="Proteomes" id="UP000087171">
    <property type="component" value="Chromosome Ca6"/>
</dbReference>
<dbReference type="CDD" id="cd22164">
    <property type="entry name" value="F-box_AtSKIP19-like"/>
    <property type="match status" value="1"/>
</dbReference>
<dbReference type="OrthoDB" id="1419625at2759"/>
<dbReference type="SMART" id="SM00367">
    <property type="entry name" value="LRR_CC"/>
    <property type="match status" value="4"/>
</dbReference>
<accession>A0A1S2YEL2</accession>
<dbReference type="InterPro" id="IPR006553">
    <property type="entry name" value="Leu-rich_rpt_Cys-con_subtyp"/>
</dbReference>
<dbReference type="RefSeq" id="XP_004503132.1">
    <property type="nucleotide sequence ID" value="XM_004503075.3"/>
</dbReference>
<reference evidence="2" key="1">
    <citation type="journal article" date="2013" name="Nat. Biotechnol.">
        <title>Draft genome sequence of chickpea (Cicer arietinum) provides a resource for trait improvement.</title>
        <authorList>
            <person name="Varshney R.K."/>
            <person name="Song C."/>
            <person name="Saxena R.K."/>
            <person name="Azam S."/>
            <person name="Yu S."/>
            <person name="Sharpe A.G."/>
            <person name="Cannon S."/>
            <person name="Baek J."/>
            <person name="Rosen B.D."/>
            <person name="Tar'an B."/>
            <person name="Millan T."/>
            <person name="Zhang X."/>
            <person name="Ramsay L.D."/>
            <person name="Iwata A."/>
            <person name="Wang Y."/>
            <person name="Nelson W."/>
            <person name="Farmer A.D."/>
            <person name="Gaur P.M."/>
            <person name="Soderlund C."/>
            <person name="Penmetsa R.V."/>
            <person name="Xu C."/>
            <person name="Bharti A.K."/>
            <person name="He W."/>
            <person name="Winter P."/>
            <person name="Zhao S."/>
            <person name="Hane J.K."/>
            <person name="Carrasquilla-Garcia N."/>
            <person name="Condie J.A."/>
            <person name="Upadhyaya H.D."/>
            <person name="Luo M.C."/>
            <person name="Thudi M."/>
            <person name="Gowda C.L."/>
            <person name="Singh N.P."/>
            <person name="Lichtenzveig J."/>
            <person name="Gali K.K."/>
            <person name="Rubio J."/>
            <person name="Nadarajan N."/>
            <person name="Dolezel J."/>
            <person name="Bansal K.C."/>
            <person name="Xu X."/>
            <person name="Edwards D."/>
            <person name="Zhang G."/>
            <person name="Kahl G."/>
            <person name="Gil J."/>
            <person name="Singh K.B."/>
            <person name="Datta S.K."/>
            <person name="Jackson S.A."/>
            <person name="Wang J."/>
            <person name="Cook D.R."/>
        </authorList>
    </citation>
    <scope>NUCLEOTIDE SEQUENCE [LARGE SCALE GENOMIC DNA]</scope>
    <source>
        <strain evidence="2">cv. CDC Frontier</strain>
    </source>
</reference>
<dbReference type="KEGG" id="cam:101502986"/>